<reference evidence="3" key="2">
    <citation type="journal article" date="2022" name="Microbiol. Resour. Announc.">
        <title>Metagenome Sequencing to Explore Phylogenomics of Terrestrial Cyanobacteria.</title>
        <authorList>
            <person name="Ward R.D."/>
            <person name="Stajich J.E."/>
            <person name="Johansen J.R."/>
            <person name="Huntemann M."/>
            <person name="Clum A."/>
            <person name="Foster B."/>
            <person name="Foster B."/>
            <person name="Roux S."/>
            <person name="Palaniappan K."/>
            <person name="Varghese N."/>
            <person name="Mukherjee S."/>
            <person name="Reddy T.B.K."/>
            <person name="Daum C."/>
            <person name="Copeland A."/>
            <person name="Chen I.A."/>
            <person name="Ivanova N.N."/>
            <person name="Kyrpides N.C."/>
            <person name="Shapiro N."/>
            <person name="Eloe-Fadrosh E.A."/>
            <person name="Pietrasiak N."/>
        </authorList>
    </citation>
    <scope>NUCLEOTIDE SEQUENCE</scope>
    <source>
        <strain evidence="3">JT2-VF2</strain>
    </source>
</reference>
<dbReference type="GO" id="GO:0003677">
    <property type="term" value="F:DNA binding"/>
    <property type="evidence" value="ECO:0007669"/>
    <property type="project" value="InterPro"/>
</dbReference>
<organism evidence="3 4">
    <name type="scientific">Mojavia pulchra JT2-VF2</name>
    <dbReference type="NCBI Taxonomy" id="287848"/>
    <lineage>
        <taxon>Bacteria</taxon>
        <taxon>Bacillati</taxon>
        <taxon>Cyanobacteriota</taxon>
        <taxon>Cyanophyceae</taxon>
        <taxon>Nostocales</taxon>
        <taxon>Nostocaceae</taxon>
    </lineage>
</organism>
<evidence type="ECO:0000256" key="1">
    <source>
        <dbReference type="ARBA" id="ARBA00007521"/>
    </source>
</evidence>
<dbReference type="AlphaFoldDB" id="A0A951PVT1"/>
<protein>
    <submittedName>
        <fullName evidence="3">Type II toxin-antitoxin system PemK/MazF family toxin</fullName>
    </submittedName>
</protein>
<dbReference type="InterPro" id="IPR011067">
    <property type="entry name" value="Plasmid_toxin/cell-grow_inhib"/>
</dbReference>
<evidence type="ECO:0000313" key="3">
    <source>
        <dbReference type="EMBL" id="MBW4559707.1"/>
    </source>
</evidence>
<reference evidence="3" key="1">
    <citation type="submission" date="2021-05" db="EMBL/GenBank/DDBJ databases">
        <authorList>
            <person name="Pietrasiak N."/>
            <person name="Ward R."/>
            <person name="Stajich J.E."/>
            <person name="Kurbessoian T."/>
        </authorList>
    </citation>
    <scope>NUCLEOTIDE SEQUENCE</scope>
    <source>
        <strain evidence="3">JT2-VF2</strain>
    </source>
</reference>
<accession>A0A951PVT1</accession>
<dbReference type="Proteomes" id="UP000715781">
    <property type="component" value="Unassembled WGS sequence"/>
</dbReference>
<dbReference type="EMBL" id="JAHHHN010000001">
    <property type="protein sequence ID" value="MBW4559707.1"/>
    <property type="molecule type" value="Genomic_DNA"/>
</dbReference>
<gene>
    <name evidence="3" type="ORF">KME32_00890</name>
</gene>
<keyword evidence="2" id="KW-1277">Toxin-antitoxin system</keyword>
<dbReference type="InterPro" id="IPR003477">
    <property type="entry name" value="PemK-like"/>
</dbReference>
<evidence type="ECO:0000256" key="2">
    <source>
        <dbReference type="ARBA" id="ARBA00022649"/>
    </source>
</evidence>
<comment type="caution">
    <text evidence="3">The sequence shown here is derived from an EMBL/GenBank/DDBJ whole genome shotgun (WGS) entry which is preliminary data.</text>
</comment>
<comment type="similarity">
    <text evidence="1">Belongs to the PemK/MazF family.</text>
</comment>
<dbReference type="Pfam" id="PF02452">
    <property type="entry name" value="PemK_toxin"/>
    <property type="match status" value="1"/>
</dbReference>
<name>A0A951PVT1_9NOST</name>
<evidence type="ECO:0000313" key="4">
    <source>
        <dbReference type="Proteomes" id="UP000715781"/>
    </source>
</evidence>
<sequence>MPSYSKNDIILVQYPFSDLSRSKVRPAVVVSASHPSQDIMITPLTSKTTSLLNGEFVLSEWKVAGLNVATAVKRGLYTVHESLVVVTIGKLADIDAEQLEQSLRSWLGL</sequence>
<proteinExistence type="inferred from homology"/>
<dbReference type="Gene3D" id="2.30.30.110">
    <property type="match status" value="1"/>
</dbReference>
<dbReference type="SUPFAM" id="SSF50118">
    <property type="entry name" value="Cell growth inhibitor/plasmid maintenance toxic component"/>
    <property type="match status" value="1"/>
</dbReference>